<evidence type="ECO:0000313" key="1">
    <source>
        <dbReference type="EMBL" id="CCX31254.1"/>
    </source>
</evidence>
<accession>U4LGM3</accession>
<dbReference type="EMBL" id="HF935560">
    <property type="protein sequence ID" value="CCX31254.1"/>
    <property type="molecule type" value="Genomic_DNA"/>
</dbReference>
<organism evidence="1 2">
    <name type="scientific">Pyronema omphalodes (strain CBS 100304)</name>
    <name type="common">Pyronema confluens</name>
    <dbReference type="NCBI Taxonomy" id="1076935"/>
    <lineage>
        <taxon>Eukaryota</taxon>
        <taxon>Fungi</taxon>
        <taxon>Dikarya</taxon>
        <taxon>Ascomycota</taxon>
        <taxon>Pezizomycotina</taxon>
        <taxon>Pezizomycetes</taxon>
        <taxon>Pezizales</taxon>
        <taxon>Pyronemataceae</taxon>
        <taxon>Pyronema</taxon>
    </lineage>
</organism>
<protein>
    <submittedName>
        <fullName evidence="1">Uncharacterized protein</fullName>
    </submittedName>
</protein>
<name>U4LGM3_PYROM</name>
<dbReference type="Proteomes" id="UP000018144">
    <property type="component" value="Unassembled WGS sequence"/>
</dbReference>
<gene>
    <name evidence="1" type="ORF">PCON_10385</name>
</gene>
<reference evidence="1 2" key="1">
    <citation type="journal article" date="2013" name="PLoS Genet.">
        <title>The genome and development-dependent transcriptomes of Pyronema confluens: a window into fungal evolution.</title>
        <authorList>
            <person name="Traeger S."/>
            <person name="Altegoer F."/>
            <person name="Freitag M."/>
            <person name="Gabaldon T."/>
            <person name="Kempken F."/>
            <person name="Kumar A."/>
            <person name="Marcet-Houben M."/>
            <person name="Poggeler S."/>
            <person name="Stajich J.E."/>
            <person name="Nowrousian M."/>
        </authorList>
    </citation>
    <scope>NUCLEOTIDE SEQUENCE [LARGE SCALE GENOMIC DNA]</scope>
    <source>
        <strain evidence="2">CBS 100304</strain>
        <tissue evidence="1">Vegetative mycelium</tissue>
    </source>
</reference>
<evidence type="ECO:0000313" key="2">
    <source>
        <dbReference type="Proteomes" id="UP000018144"/>
    </source>
</evidence>
<sequence length="70" mass="7985">MNERSKKRVTKNTLNDRKIRKNTSTQLAAFWLLRGRGQWVSAVVLHVAWKGHFTTSPKLARVALALAMKP</sequence>
<keyword evidence="2" id="KW-1185">Reference proteome</keyword>
<dbReference type="AlphaFoldDB" id="U4LGM3"/>
<proteinExistence type="predicted"/>